<comment type="caution">
    <text evidence="2">The sequence shown here is derived from an EMBL/GenBank/DDBJ whole genome shotgun (WGS) entry which is preliminary data.</text>
</comment>
<gene>
    <name evidence="2" type="ORF">A3H26_03905</name>
</gene>
<dbReference type="Proteomes" id="UP000177763">
    <property type="component" value="Unassembled WGS sequence"/>
</dbReference>
<dbReference type="STRING" id="1802630.A3H26_03905"/>
<sequence>MKTKIVGWMYIIGSAFFIFWGLISFLTINDTFGNPSKSLIVGFLELGIGIYAFFLGSAVKSHKKWSYKAGLITFSLIGLGNLIPVFLGNFYTLIPVLFNAFCIYALINEKNLFANSVTQS</sequence>
<keyword evidence="1" id="KW-1133">Transmembrane helix</keyword>
<name>A0A1F4VKP2_UNCKA</name>
<dbReference type="AlphaFoldDB" id="A0A1F4VKP2"/>
<feature type="transmembrane region" description="Helical" evidence="1">
    <location>
        <begin position="89"/>
        <end position="107"/>
    </location>
</feature>
<feature type="transmembrane region" description="Helical" evidence="1">
    <location>
        <begin position="65"/>
        <end position="83"/>
    </location>
</feature>
<evidence type="ECO:0000313" key="3">
    <source>
        <dbReference type="Proteomes" id="UP000177763"/>
    </source>
</evidence>
<evidence type="ECO:0000313" key="2">
    <source>
        <dbReference type="EMBL" id="OGC57694.1"/>
    </source>
</evidence>
<dbReference type="EMBL" id="MEVN01000007">
    <property type="protein sequence ID" value="OGC57694.1"/>
    <property type="molecule type" value="Genomic_DNA"/>
</dbReference>
<feature type="transmembrane region" description="Helical" evidence="1">
    <location>
        <begin position="7"/>
        <end position="28"/>
    </location>
</feature>
<keyword evidence="1" id="KW-0812">Transmembrane</keyword>
<keyword evidence="1" id="KW-0472">Membrane</keyword>
<reference evidence="2 3" key="1">
    <citation type="journal article" date="2016" name="Nat. Commun.">
        <title>Thousands of microbial genomes shed light on interconnected biogeochemical processes in an aquifer system.</title>
        <authorList>
            <person name="Anantharaman K."/>
            <person name="Brown C.T."/>
            <person name="Hug L.A."/>
            <person name="Sharon I."/>
            <person name="Castelle C.J."/>
            <person name="Probst A.J."/>
            <person name="Thomas B.C."/>
            <person name="Singh A."/>
            <person name="Wilkins M.J."/>
            <person name="Karaoz U."/>
            <person name="Brodie E.L."/>
            <person name="Williams K.H."/>
            <person name="Hubbard S.S."/>
            <person name="Banfield J.F."/>
        </authorList>
    </citation>
    <scope>NUCLEOTIDE SEQUENCE [LARGE SCALE GENOMIC DNA]</scope>
</reference>
<feature type="transmembrane region" description="Helical" evidence="1">
    <location>
        <begin position="40"/>
        <end position="58"/>
    </location>
</feature>
<accession>A0A1F4VKP2</accession>
<proteinExistence type="predicted"/>
<protein>
    <submittedName>
        <fullName evidence="2">Uncharacterized protein</fullName>
    </submittedName>
</protein>
<organism evidence="2 3">
    <name type="scientific">candidate division WWE3 bacterium RIFCSPLOWO2_12_FULL_36_10</name>
    <dbReference type="NCBI Taxonomy" id="1802630"/>
    <lineage>
        <taxon>Bacteria</taxon>
        <taxon>Katanobacteria</taxon>
    </lineage>
</organism>
<evidence type="ECO:0000256" key="1">
    <source>
        <dbReference type="SAM" id="Phobius"/>
    </source>
</evidence>